<evidence type="ECO:0000313" key="3">
    <source>
        <dbReference type="WBParaSite" id="HPBE_0001070601-mRNA-1"/>
    </source>
</evidence>
<name>A0A183FS34_HELPZ</name>
<gene>
    <name evidence="1" type="ORF">HPBE_LOCUS10707</name>
</gene>
<keyword evidence="2" id="KW-1185">Reference proteome</keyword>
<dbReference type="Proteomes" id="UP000050761">
    <property type="component" value="Unassembled WGS sequence"/>
</dbReference>
<evidence type="ECO:0000313" key="2">
    <source>
        <dbReference type="Proteomes" id="UP000050761"/>
    </source>
</evidence>
<evidence type="ECO:0000313" key="1">
    <source>
        <dbReference type="EMBL" id="VDO86062.1"/>
    </source>
</evidence>
<dbReference type="EMBL" id="UZAH01026851">
    <property type="protein sequence ID" value="VDO86062.1"/>
    <property type="molecule type" value="Genomic_DNA"/>
</dbReference>
<protein>
    <submittedName>
        <fullName evidence="3">Reverse transcriptase domain-containing protein</fullName>
    </submittedName>
</protein>
<dbReference type="WBParaSite" id="HPBE_0001070601-mRNA-1">
    <property type="protein sequence ID" value="HPBE_0001070601-mRNA-1"/>
    <property type="gene ID" value="HPBE_0001070601"/>
</dbReference>
<dbReference type="AlphaFoldDB" id="A0A183FS34"/>
<accession>A0A3P8CP87</accession>
<dbReference type="OrthoDB" id="5862033at2759"/>
<reference evidence="3" key="2">
    <citation type="submission" date="2019-09" db="UniProtKB">
        <authorList>
            <consortium name="WormBaseParasite"/>
        </authorList>
    </citation>
    <scope>IDENTIFICATION</scope>
</reference>
<organism evidence="2 3">
    <name type="scientific">Heligmosomoides polygyrus</name>
    <name type="common">Parasitic roundworm</name>
    <dbReference type="NCBI Taxonomy" id="6339"/>
    <lineage>
        <taxon>Eukaryota</taxon>
        <taxon>Metazoa</taxon>
        <taxon>Ecdysozoa</taxon>
        <taxon>Nematoda</taxon>
        <taxon>Chromadorea</taxon>
        <taxon>Rhabditida</taxon>
        <taxon>Rhabditina</taxon>
        <taxon>Rhabditomorpha</taxon>
        <taxon>Strongyloidea</taxon>
        <taxon>Heligmosomidae</taxon>
        <taxon>Heligmosomoides</taxon>
    </lineage>
</organism>
<sequence>MPILFKFIPSHLPNTEVFLQVLSTIRVEDGYVMESFDVSSLYTNVSKESALQAVSEILTEQQASLNSYDLSIGQMTRHY</sequence>
<proteinExistence type="predicted"/>
<accession>A0A183FS34</accession>
<reference evidence="1 2" key="1">
    <citation type="submission" date="2018-11" db="EMBL/GenBank/DDBJ databases">
        <authorList>
            <consortium name="Pathogen Informatics"/>
        </authorList>
    </citation>
    <scope>NUCLEOTIDE SEQUENCE [LARGE SCALE GENOMIC DNA]</scope>
</reference>